<comment type="similarity">
    <text evidence="1">Belongs to the adenylyl cyclase class-3 family.</text>
</comment>
<proteinExistence type="inferred from homology"/>
<organism evidence="4 5">
    <name type="scientific">Nocardioides ginsengisegetis</name>
    <dbReference type="NCBI Taxonomy" id="661491"/>
    <lineage>
        <taxon>Bacteria</taxon>
        <taxon>Bacillati</taxon>
        <taxon>Actinomycetota</taxon>
        <taxon>Actinomycetes</taxon>
        <taxon>Propionibacteriales</taxon>
        <taxon>Nocardioidaceae</taxon>
        <taxon>Nocardioides</taxon>
    </lineage>
</organism>
<dbReference type="InterPro" id="IPR050697">
    <property type="entry name" value="Adenylyl/Guanylyl_Cyclase_3/4"/>
</dbReference>
<keyword evidence="2" id="KW-0472">Membrane</keyword>
<dbReference type="Gene3D" id="3.30.70.1230">
    <property type="entry name" value="Nucleotide cyclase"/>
    <property type="match status" value="1"/>
</dbReference>
<evidence type="ECO:0000259" key="3">
    <source>
        <dbReference type="PROSITE" id="PS50125"/>
    </source>
</evidence>
<dbReference type="InterPro" id="IPR001054">
    <property type="entry name" value="A/G_cyclase"/>
</dbReference>
<dbReference type="SMART" id="SM00044">
    <property type="entry name" value="CYCc"/>
    <property type="match status" value="1"/>
</dbReference>
<evidence type="ECO:0000313" key="5">
    <source>
        <dbReference type="Proteomes" id="UP000580910"/>
    </source>
</evidence>
<dbReference type="EMBL" id="JACGXA010000001">
    <property type="protein sequence ID" value="MBA8804682.1"/>
    <property type="molecule type" value="Genomic_DNA"/>
</dbReference>
<gene>
    <name evidence="4" type="ORF">FB382_002973</name>
</gene>
<keyword evidence="5" id="KW-1185">Reference proteome</keyword>
<dbReference type="GO" id="GO:0035556">
    <property type="term" value="P:intracellular signal transduction"/>
    <property type="evidence" value="ECO:0007669"/>
    <property type="project" value="InterPro"/>
</dbReference>
<name>A0A7W3J1U3_9ACTN</name>
<dbReference type="Proteomes" id="UP000580910">
    <property type="component" value="Unassembled WGS sequence"/>
</dbReference>
<dbReference type="CDD" id="cd07302">
    <property type="entry name" value="CHD"/>
    <property type="match status" value="1"/>
</dbReference>
<reference evidence="4 5" key="1">
    <citation type="submission" date="2020-07" db="EMBL/GenBank/DDBJ databases">
        <title>Sequencing the genomes of 1000 actinobacteria strains.</title>
        <authorList>
            <person name="Klenk H.-P."/>
        </authorList>
    </citation>
    <scope>NUCLEOTIDE SEQUENCE [LARGE SCALE GENOMIC DNA]</scope>
    <source>
        <strain evidence="4 5">DSM 21349</strain>
    </source>
</reference>
<comment type="caution">
    <text evidence="4">The sequence shown here is derived from an EMBL/GenBank/DDBJ whole genome shotgun (WGS) entry which is preliminary data.</text>
</comment>
<dbReference type="GO" id="GO:0009190">
    <property type="term" value="P:cyclic nucleotide biosynthetic process"/>
    <property type="evidence" value="ECO:0007669"/>
    <property type="project" value="InterPro"/>
</dbReference>
<dbReference type="PROSITE" id="PS50125">
    <property type="entry name" value="GUANYLATE_CYCLASE_2"/>
    <property type="match status" value="1"/>
</dbReference>
<dbReference type="GO" id="GO:0004016">
    <property type="term" value="F:adenylate cyclase activity"/>
    <property type="evidence" value="ECO:0007669"/>
    <property type="project" value="UniProtKB-ARBA"/>
</dbReference>
<evidence type="ECO:0000256" key="1">
    <source>
        <dbReference type="ARBA" id="ARBA00005381"/>
    </source>
</evidence>
<dbReference type="AlphaFoldDB" id="A0A7W3J1U3"/>
<dbReference type="InterPro" id="IPR029787">
    <property type="entry name" value="Nucleotide_cyclase"/>
</dbReference>
<dbReference type="Pfam" id="PF00211">
    <property type="entry name" value="Guanylate_cyc"/>
    <property type="match status" value="1"/>
</dbReference>
<keyword evidence="2" id="KW-0812">Transmembrane</keyword>
<keyword evidence="2" id="KW-1133">Transmembrane helix</keyword>
<protein>
    <submittedName>
        <fullName evidence="4">Class 3 adenylate cyclase</fullName>
    </submittedName>
</protein>
<feature type="transmembrane region" description="Helical" evidence="2">
    <location>
        <begin position="6"/>
        <end position="30"/>
    </location>
</feature>
<dbReference type="PANTHER" id="PTHR43081:SF1">
    <property type="entry name" value="ADENYLATE CYCLASE, TERMINAL-DIFFERENTIATION SPECIFIC"/>
    <property type="match status" value="1"/>
</dbReference>
<feature type="domain" description="Guanylate cyclase" evidence="3">
    <location>
        <begin position="121"/>
        <end position="235"/>
    </location>
</feature>
<evidence type="ECO:0000313" key="4">
    <source>
        <dbReference type="EMBL" id="MBA8804682.1"/>
    </source>
</evidence>
<dbReference type="SUPFAM" id="SSF55073">
    <property type="entry name" value="Nucleotide cyclase"/>
    <property type="match status" value="1"/>
</dbReference>
<sequence>MSTPVVLLVVALAVVAAGELAALVTVLVLWRRVTRRAVRLERELDERIERDLERGRRRPRLAPPRVPTTREAVKAVWETAALVREKGVGGALRSSVEDLAGWAQVERPDLVRLAAGDGSVTVLFSDIEGSTALNEELGDEAWMRVLERHDAVVRRCVAARDGHVIKTQGDGFMVAFGPAADAVACAVDVQRALAGRRKRPLDPDVRVRIGIHRGEAVRRENDLFGRNVAYAARVAGLAQGGEILVSEAVAAATPDLPVVESREAELKGLAGVHAVHVVAWDDPDPAAVTDR</sequence>
<dbReference type="RefSeq" id="WP_220481366.1">
    <property type="nucleotide sequence ID" value="NZ_JACGXA010000001.1"/>
</dbReference>
<dbReference type="PANTHER" id="PTHR43081">
    <property type="entry name" value="ADENYLATE CYCLASE, TERMINAL-DIFFERENTIATION SPECIFIC-RELATED"/>
    <property type="match status" value="1"/>
</dbReference>
<accession>A0A7W3J1U3</accession>
<evidence type="ECO:0000256" key="2">
    <source>
        <dbReference type="SAM" id="Phobius"/>
    </source>
</evidence>